<evidence type="ECO:0000256" key="5">
    <source>
        <dbReference type="ARBA" id="ARBA00022729"/>
    </source>
</evidence>
<dbReference type="PANTHER" id="PTHR12145">
    <property type="entry name" value="MANNAN ENDO-1,6-ALPHA-MANNOSIDASE DCW1"/>
    <property type="match status" value="1"/>
</dbReference>
<evidence type="ECO:0000256" key="3">
    <source>
        <dbReference type="ARBA" id="ARBA00009699"/>
    </source>
</evidence>
<dbReference type="RefSeq" id="XP_001209844.1">
    <property type="nucleotide sequence ID" value="XM_001209844.1"/>
</dbReference>
<dbReference type="eggNOG" id="ENOG502QSWP">
    <property type="taxonomic scope" value="Eukaryota"/>
</dbReference>
<evidence type="ECO:0000313" key="11">
    <source>
        <dbReference type="EMBL" id="EAU32542.1"/>
    </source>
</evidence>
<dbReference type="Proteomes" id="UP000007963">
    <property type="component" value="Unassembled WGS sequence"/>
</dbReference>
<gene>
    <name evidence="11" type="ORF">ATEG_07158</name>
</gene>
<dbReference type="OrthoDB" id="4187847at2759"/>
<dbReference type="GO" id="GO:0008496">
    <property type="term" value="F:mannan endo-1,6-alpha-mannosidase activity"/>
    <property type="evidence" value="ECO:0007669"/>
    <property type="project" value="UniProtKB-UniRule"/>
</dbReference>
<dbReference type="EC" id="3.2.1.101" evidence="4 10"/>
<dbReference type="Pfam" id="PF03663">
    <property type="entry name" value="Glyco_hydro_76"/>
    <property type="match status" value="1"/>
</dbReference>
<dbReference type="PANTHER" id="PTHR12145:SF36">
    <property type="entry name" value="MANNAN ENDO-1,6-ALPHA-MANNOSIDASE DCW1"/>
    <property type="match status" value="1"/>
</dbReference>
<keyword evidence="9 10" id="KW-0326">Glycosidase</keyword>
<protein>
    <recommendedName>
        <fullName evidence="4 10">Mannan endo-1,6-alpha-mannosidase</fullName>
        <ecNumber evidence="4 10">3.2.1.101</ecNumber>
    </recommendedName>
</protein>
<keyword evidence="8" id="KW-0325">Glycoprotein</keyword>
<dbReference type="InterPro" id="IPR008928">
    <property type="entry name" value="6-hairpin_glycosidase_sf"/>
</dbReference>
<comment type="similarity">
    <text evidence="3 10">Belongs to the glycosyl hydrolase 76 family.</text>
</comment>
<dbReference type="STRING" id="341663.Q0CGN4"/>
<dbReference type="Gene3D" id="1.50.10.20">
    <property type="match status" value="1"/>
</dbReference>
<proteinExistence type="inferred from homology"/>
<dbReference type="SUPFAM" id="SSF48208">
    <property type="entry name" value="Six-hairpin glycosidases"/>
    <property type="match status" value="1"/>
</dbReference>
<accession>Q0CGN4</accession>
<evidence type="ECO:0000313" key="12">
    <source>
        <dbReference type="Proteomes" id="UP000007963"/>
    </source>
</evidence>
<dbReference type="OMA" id="GGAWWMV"/>
<organism evidence="11 12">
    <name type="scientific">Aspergillus terreus (strain NIH 2624 / FGSC A1156)</name>
    <dbReference type="NCBI Taxonomy" id="341663"/>
    <lineage>
        <taxon>Eukaryota</taxon>
        <taxon>Fungi</taxon>
        <taxon>Dikarya</taxon>
        <taxon>Ascomycota</taxon>
        <taxon>Pezizomycotina</taxon>
        <taxon>Eurotiomycetes</taxon>
        <taxon>Eurotiomycetidae</taxon>
        <taxon>Eurotiales</taxon>
        <taxon>Aspergillaceae</taxon>
        <taxon>Aspergillus</taxon>
        <taxon>Aspergillus subgen. Circumdati</taxon>
    </lineage>
</organism>
<reference evidence="12" key="1">
    <citation type="submission" date="2005-09" db="EMBL/GenBank/DDBJ databases">
        <title>Annotation of the Aspergillus terreus NIH2624 genome.</title>
        <authorList>
            <person name="Birren B.W."/>
            <person name="Lander E.S."/>
            <person name="Galagan J.E."/>
            <person name="Nusbaum C."/>
            <person name="Devon K."/>
            <person name="Henn M."/>
            <person name="Ma L.-J."/>
            <person name="Jaffe D.B."/>
            <person name="Butler J."/>
            <person name="Alvarez P."/>
            <person name="Gnerre S."/>
            <person name="Grabherr M."/>
            <person name="Kleber M."/>
            <person name="Mauceli E.W."/>
            <person name="Brockman W."/>
            <person name="Rounsley S."/>
            <person name="Young S.K."/>
            <person name="LaButti K."/>
            <person name="Pushparaj V."/>
            <person name="DeCaprio D."/>
            <person name="Crawford M."/>
            <person name="Koehrsen M."/>
            <person name="Engels R."/>
            <person name="Montgomery P."/>
            <person name="Pearson M."/>
            <person name="Howarth C."/>
            <person name="Larson L."/>
            <person name="Luoma S."/>
            <person name="White J."/>
            <person name="Alvarado L."/>
            <person name="Kodira C.D."/>
            <person name="Zeng Q."/>
            <person name="Oleary S."/>
            <person name="Yandava C."/>
            <person name="Denning D.W."/>
            <person name="Nierman W.C."/>
            <person name="Milne T."/>
            <person name="Madden K."/>
        </authorList>
    </citation>
    <scope>NUCLEOTIDE SEQUENCE [LARGE SCALE GENOMIC DNA]</scope>
    <source>
        <strain evidence="12">NIH 2624 / FGSC A1156</strain>
    </source>
</reference>
<evidence type="ECO:0000256" key="8">
    <source>
        <dbReference type="ARBA" id="ARBA00023180"/>
    </source>
</evidence>
<keyword evidence="6 10" id="KW-0378">Hydrolase</keyword>
<evidence type="ECO:0000256" key="7">
    <source>
        <dbReference type="ARBA" id="ARBA00023136"/>
    </source>
</evidence>
<evidence type="ECO:0000256" key="2">
    <source>
        <dbReference type="ARBA" id="ARBA00004308"/>
    </source>
</evidence>
<keyword evidence="5" id="KW-0732">Signal</keyword>
<dbReference type="GO" id="GO:0012505">
    <property type="term" value="C:endomembrane system"/>
    <property type="evidence" value="ECO:0007669"/>
    <property type="project" value="UniProtKB-SubCell"/>
</dbReference>
<dbReference type="EMBL" id="CH476603">
    <property type="protein sequence ID" value="EAU32542.1"/>
    <property type="molecule type" value="Genomic_DNA"/>
</dbReference>
<keyword evidence="7" id="KW-0472">Membrane</keyword>
<dbReference type="PIRSF" id="PIRSF016302">
    <property type="entry name" value="Man_a_manosd"/>
    <property type="match status" value="1"/>
</dbReference>
<dbReference type="GO" id="GO:0016052">
    <property type="term" value="P:carbohydrate catabolic process"/>
    <property type="evidence" value="ECO:0007669"/>
    <property type="project" value="InterPro"/>
</dbReference>
<evidence type="ECO:0000256" key="10">
    <source>
        <dbReference type="PIRNR" id="PIRNR016302"/>
    </source>
</evidence>
<evidence type="ECO:0000256" key="9">
    <source>
        <dbReference type="ARBA" id="ARBA00023295"/>
    </source>
</evidence>
<dbReference type="HOGENOM" id="CLU_025694_1_2_1"/>
<dbReference type="GeneID" id="4318993"/>
<comment type="subcellular location">
    <subcellularLocation>
        <location evidence="2">Endomembrane system</location>
    </subcellularLocation>
</comment>
<evidence type="ECO:0000256" key="4">
    <source>
        <dbReference type="ARBA" id="ARBA00012350"/>
    </source>
</evidence>
<evidence type="ECO:0000256" key="6">
    <source>
        <dbReference type="ARBA" id="ARBA00022801"/>
    </source>
</evidence>
<dbReference type="InterPro" id="IPR014480">
    <property type="entry name" value="Mannan-1_6-alpha_mannosidase"/>
</dbReference>
<dbReference type="AlphaFoldDB" id="Q0CGN4"/>
<name>Q0CGN4_ASPTN</name>
<dbReference type="FunFam" id="1.50.10.20:FF:000006">
    <property type="entry name" value="Mannan endo-1,6-alpha-mannosidase"/>
    <property type="match status" value="1"/>
</dbReference>
<comment type="catalytic activity">
    <reaction evidence="1 10">
        <text>Random hydrolysis of (1-&gt;6)-alpha-D-mannosidic linkages in unbranched (1-&gt;6)-mannans.</text>
        <dbReference type="EC" id="3.2.1.101"/>
    </reaction>
</comment>
<dbReference type="VEuPathDB" id="FungiDB:ATEG_07158"/>
<dbReference type="InterPro" id="IPR005198">
    <property type="entry name" value="Glyco_hydro_76"/>
</dbReference>
<dbReference type="GO" id="GO:0009272">
    <property type="term" value="P:fungal-type cell wall biogenesis"/>
    <property type="evidence" value="ECO:0007669"/>
    <property type="project" value="TreeGrafter"/>
</dbReference>
<sequence length="463" mass="51045">MKLKFSIHNSPVSFWSSIICMTTLSFQLAHASISLDLESKESLKKAAETAAAGMLQYYTGYRPGDVPGNLPDPYYWWEAGAMFGALVEYWYYTGDSQWNDITTQALLHQVGPANNYMPPNQTTTLGNDEQDQAFWGLSAMSAAEVKYPNPPEDGPQWLALAQAVYNSQVPRWDNATCGGGLRWQVFSFNDGYTYKNTVSNGCFFNLASRLAVYTGNESYAARAETTWDWTEGMGLFNKKYHFFDGTDVRNNCSSINHIQWTYNAGLYLLGAAHMYHFTNQSDRWRSRLEGIIEGLEVFFGEDNVMSEAACEPHDTCNIDQRSFKAYLSRWMAHTVQIAPFTYDLLMPKLRASAKAAALQCNGPNNACGLRWRRGAEYDGSTGVGEQMAALEVFQGQLVDYVENRVTASTGGISKGDPNAGGDTSDEDAVGIAPGHIGVGDRVGAGVGEVNTFTLFLGVSFGLN</sequence>
<evidence type="ECO:0000256" key="1">
    <source>
        <dbReference type="ARBA" id="ARBA00001452"/>
    </source>
</evidence>